<evidence type="ECO:0000313" key="3">
    <source>
        <dbReference type="EMBL" id="CAK0871936.1"/>
    </source>
</evidence>
<feature type="compositionally biased region" description="Low complexity" evidence="2">
    <location>
        <begin position="41"/>
        <end position="51"/>
    </location>
</feature>
<name>A0ABN9VJM7_9DINO</name>
<evidence type="ECO:0008006" key="5">
    <source>
        <dbReference type="Google" id="ProtNLM"/>
    </source>
</evidence>
<evidence type="ECO:0000313" key="4">
    <source>
        <dbReference type="Proteomes" id="UP001189429"/>
    </source>
</evidence>
<feature type="region of interest" description="Disordered" evidence="2">
    <location>
        <begin position="98"/>
        <end position="124"/>
    </location>
</feature>
<keyword evidence="4" id="KW-1185">Reference proteome</keyword>
<protein>
    <recommendedName>
        <fullName evidence="5">Endonuclease/exonuclease/phosphatase domain-containing protein</fullName>
    </recommendedName>
</protein>
<sequence>AAGGADPAVLPGPREPCWGCPCGHAGKWACRVRCQRCGKPAPQRIADAARAAAKKRPPREAVPAPDTPGEHRQRSAGGGQAPGPVSYAALVQRLLPSPSVPAAPPGDVAMPSPVAAGASPDAPATELSQAQREFRYWRERRTAAQRYAAEADVAECDRQIRASLELAAQASRPWAVRVQAAADLQKAAAAKLQATTDDLAEARRAVVHFEAEAAKAQEALRLADAALLAVQAEATPARAPPPAQLTEAGVDAAFATLAAATSVLQQRGGGSGGGGGGEAAALVEQLRALVAAAVRGAAAEVPAAGAAAAAAGPHPLGLLQPPVPRRLQGPSMLPRLGAWTLRLGLPQLPAAGHAQAVLGPPASLLHAAALPGQAGAIAEPRAGCDRRLSAANPAPAPCPAAPGRRLPEPCLGNLTRARGPAAPGERLLEPWFGNPAPALCPAAPGERLPEQWRGNPASAPCPAAPGGRLPEASPGNLARGVRVDEASHPGPGRGGATRSTRTVVANVTSWRGSWRGLLAADADVYCVQEARVPVDEGCVAAVVDGARLRGLRLQLGASSDGTHLLAFAHREGLHGLRAVDMIGFTSEQDNEALLVAAVSWLRSLGDVQALLVGDFNLVLHGTSVEPLLAMAGWQDVLAHLLAELRLGRVSPTKCCKSKGHRFVLAFATVALTLPGARWRLPCLEPLVRQYAGTKWHASRPRASGAGGEASDKVADAALLRARRLRSMREIASRWGLGCHRARAVAAALVRDEPFGGAWTADLQRLTAAPGLLESCVLRAELERQEAQRAARDRRRGSWHEWARQAMANGGGRLCKWIRSDGALAAPFVPDPPAGAAAGRRGQAIIRAMAKNKAPGLGGWAVAELRLLPRELLEWVAELFEFVEQTGRWPIWLLPMLHHVWAAGRAQLFARWRAAWGDADGSIGSEELACNLALELEVPDPSWSVRYWPCPGFVFRGLLGLPRLPEPWERLAVAAAGWGGLV</sequence>
<feature type="non-terminal residue" evidence="3">
    <location>
        <position position="981"/>
    </location>
</feature>
<proteinExistence type="predicted"/>
<feature type="coiled-coil region" evidence="1">
    <location>
        <begin position="192"/>
        <end position="219"/>
    </location>
</feature>
<accession>A0ABN9VJM7</accession>
<comment type="caution">
    <text evidence="3">The sequence shown here is derived from an EMBL/GenBank/DDBJ whole genome shotgun (WGS) entry which is preliminary data.</text>
</comment>
<gene>
    <name evidence="3" type="ORF">PCOR1329_LOCUS57583</name>
</gene>
<feature type="region of interest" description="Disordered" evidence="2">
    <location>
        <begin position="41"/>
        <end position="83"/>
    </location>
</feature>
<dbReference type="EMBL" id="CAUYUJ010017117">
    <property type="protein sequence ID" value="CAK0871936.1"/>
    <property type="molecule type" value="Genomic_DNA"/>
</dbReference>
<keyword evidence="1" id="KW-0175">Coiled coil</keyword>
<feature type="non-terminal residue" evidence="3">
    <location>
        <position position="1"/>
    </location>
</feature>
<reference evidence="3" key="1">
    <citation type="submission" date="2023-10" db="EMBL/GenBank/DDBJ databases">
        <authorList>
            <person name="Chen Y."/>
            <person name="Shah S."/>
            <person name="Dougan E. K."/>
            <person name="Thang M."/>
            <person name="Chan C."/>
        </authorList>
    </citation>
    <scope>NUCLEOTIDE SEQUENCE [LARGE SCALE GENOMIC DNA]</scope>
</reference>
<dbReference type="Proteomes" id="UP001189429">
    <property type="component" value="Unassembled WGS sequence"/>
</dbReference>
<evidence type="ECO:0000256" key="2">
    <source>
        <dbReference type="SAM" id="MobiDB-lite"/>
    </source>
</evidence>
<organism evidence="3 4">
    <name type="scientific">Prorocentrum cordatum</name>
    <dbReference type="NCBI Taxonomy" id="2364126"/>
    <lineage>
        <taxon>Eukaryota</taxon>
        <taxon>Sar</taxon>
        <taxon>Alveolata</taxon>
        <taxon>Dinophyceae</taxon>
        <taxon>Prorocentrales</taxon>
        <taxon>Prorocentraceae</taxon>
        <taxon>Prorocentrum</taxon>
    </lineage>
</organism>
<evidence type="ECO:0000256" key="1">
    <source>
        <dbReference type="SAM" id="Coils"/>
    </source>
</evidence>